<feature type="non-terminal residue" evidence="1">
    <location>
        <position position="70"/>
    </location>
</feature>
<name>A0AAV4CL47_9GAST</name>
<protein>
    <submittedName>
        <fullName evidence="1">Uncharacterized protein</fullName>
    </submittedName>
</protein>
<dbReference type="Proteomes" id="UP000735302">
    <property type="component" value="Unassembled WGS sequence"/>
</dbReference>
<comment type="caution">
    <text evidence="1">The sequence shown here is derived from an EMBL/GenBank/DDBJ whole genome shotgun (WGS) entry which is preliminary data.</text>
</comment>
<reference evidence="1 2" key="1">
    <citation type="journal article" date="2021" name="Elife">
        <title>Chloroplast acquisition without the gene transfer in kleptoplastic sea slugs, Plakobranchus ocellatus.</title>
        <authorList>
            <person name="Maeda T."/>
            <person name="Takahashi S."/>
            <person name="Yoshida T."/>
            <person name="Shimamura S."/>
            <person name="Takaki Y."/>
            <person name="Nagai Y."/>
            <person name="Toyoda A."/>
            <person name="Suzuki Y."/>
            <person name="Arimoto A."/>
            <person name="Ishii H."/>
            <person name="Satoh N."/>
            <person name="Nishiyama T."/>
            <person name="Hasebe M."/>
            <person name="Maruyama T."/>
            <person name="Minagawa J."/>
            <person name="Obokata J."/>
            <person name="Shigenobu S."/>
        </authorList>
    </citation>
    <scope>NUCLEOTIDE SEQUENCE [LARGE SCALE GENOMIC DNA]</scope>
</reference>
<proteinExistence type="predicted"/>
<dbReference type="EMBL" id="BLXT01006653">
    <property type="protein sequence ID" value="GFO32660.1"/>
    <property type="molecule type" value="Genomic_DNA"/>
</dbReference>
<sequence>MASNSSNLRVNFDRYKITFSAKSRPFSYILWKRQTLDMSEDAKIRCGCDFHRKQKILRTRQQGRGSEMEE</sequence>
<evidence type="ECO:0000313" key="1">
    <source>
        <dbReference type="EMBL" id="GFO32660.1"/>
    </source>
</evidence>
<gene>
    <name evidence="1" type="ORF">PoB_005916500</name>
</gene>
<dbReference type="AlphaFoldDB" id="A0AAV4CL47"/>
<organism evidence="1 2">
    <name type="scientific">Plakobranchus ocellatus</name>
    <dbReference type="NCBI Taxonomy" id="259542"/>
    <lineage>
        <taxon>Eukaryota</taxon>
        <taxon>Metazoa</taxon>
        <taxon>Spiralia</taxon>
        <taxon>Lophotrochozoa</taxon>
        <taxon>Mollusca</taxon>
        <taxon>Gastropoda</taxon>
        <taxon>Heterobranchia</taxon>
        <taxon>Euthyneura</taxon>
        <taxon>Panpulmonata</taxon>
        <taxon>Sacoglossa</taxon>
        <taxon>Placobranchoidea</taxon>
        <taxon>Plakobranchidae</taxon>
        <taxon>Plakobranchus</taxon>
    </lineage>
</organism>
<accession>A0AAV4CL47</accession>
<keyword evidence="2" id="KW-1185">Reference proteome</keyword>
<evidence type="ECO:0000313" key="2">
    <source>
        <dbReference type="Proteomes" id="UP000735302"/>
    </source>
</evidence>